<evidence type="ECO:0008006" key="6">
    <source>
        <dbReference type="Google" id="ProtNLM"/>
    </source>
</evidence>
<evidence type="ECO:0000256" key="3">
    <source>
        <dbReference type="ARBA" id="ARBA00022679"/>
    </source>
</evidence>
<evidence type="ECO:0000313" key="5">
    <source>
        <dbReference type="EMBL" id="CAE0589879.1"/>
    </source>
</evidence>
<dbReference type="Pfam" id="PF04072">
    <property type="entry name" value="LCM"/>
    <property type="match status" value="1"/>
</dbReference>
<dbReference type="PANTHER" id="PTHR43619:SF2">
    <property type="entry name" value="S-ADENOSYL-L-METHIONINE-DEPENDENT METHYLTRANSFERASES SUPERFAMILY PROTEIN"/>
    <property type="match status" value="1"/>
</dbReference>
<evidence type="ECO:0000256" key="2">
    <source>
        <dbReference type="ARBA" id="ARBA00022603"/>
    </source>
</evidence>
<dbReference type="EMBL" id="HBIR01053555">
    <property type="protein sequence ID" value="CAE0589879.1"/>
    <property type="molecule type" value="Transcribed_RNA"/>
</dbReference>
<reference evidence="5" key="1">
    <citation type="submission" date="2021-01" db="EMBL/GenBank/DDBJ databases">
        <authorList>
            <person name="Corre E."/>
            <person name="Pelletier E."/>
            <person name="Niang G."/>
            <person name="Scheremetjew M."/>
            <person name="Finn R."/>
            <person name="Kale V."/>
            <person name="Holt S."/>
            <person name="Cochrane G."/>
            <person name="Meng A."/>
            <person name="Brown T."/>
            <person name="Cohen L."/>
        </authorList>
    </citation>
    <scope>NUCLEOTIDE SEQUENCE</scope>
    <source>
        <strain evidence="5">379</strain>
    </source>
</reference>
<feature type="compositionally biased region" description="Polar residues" evidence="4">
    <location>
        <begin position="1"/>
        <end position="19"/>
    </location>
</feature>
<dbReference type="InterPro" id="IPR011610">
    <property type="entry name" value="SAM_mthyl_Trfase_ML2640-like"/>
</dbReference>
<evidence type="ECO:0000256" key="4">
    <source>
        <dbReference type="SAM" id="MobiDB-lite"/>
    </source>
</evidence>
<dbReference type="GO" id="GO:0032259">
    <property type="term" value="P:methylation"/>
    <property type="evidence" value="ECO:0007669"/>
    <property type="project" value="UniProtKB-KW"/>
</dbReference>
<evidence type="ECO:0000256" key="1">
    <source>
        <dbReference type="ARBA" id="ARBA00008138"/>
    </source>
</evidence>
<dbReference type="Gene3D" id="3.40.50.150">
    <property type="entry name" value="Vaccinia Virus protein VP39"/>
    <property type="match status" value="1"/>
</dbReference>
<dbReference type="InterPro" id="IPR029063">
    <property type="entry name" value="SAM-dependent_MTases_sf"/>
</dbReference>
<dbReference type="SUPFAM" id="SSF53335">
    <property type="entry name" value="S-adenosyl-L-methionine-dependent methyltransferases"/>
    <property type="match status" value="1"/>
</dbReference>
<dbReference type="PANTHER" id="PTHR43619">
    <property type="entry name" value="S-ADENOSYL-L-METHIONINE-DEPENDENT METHYLTRANSFERASE YKTD-RELATED"/>
    <property type="match status" value="1"/>
</dbReference>
<dbReference type="NCBIfam" id="TIGR00027">
    <property type="entry name" value="mthyl_TIGR00027"/>
    <property type="match status" value="1"/>
</dbReference>
<protein>
    <recommendedName>
        <fullName evidence="6">S-adenosyl-L-methionine-dependent methyltransferase</fullName>
    </recommendedName>
</protein>
<sequence>MSRRPSTTEGAPPSDQSMTRAGAQPKRFTPPSISSTFCLSMRYASESLGLAQCFRCRTVLPLCTSPIWIALNLATLPLGWPFVIRGLFSSSATDRVQRSASGTAKAVALLRFRAAELGFGPDHLAGAFTHLFYEDLPPAFLRARGAIERWEYFVTGRIGGGACGCFDDFVLYMQARTVYLDAVAGGEASGGGSVEQLVILGAGFDTRCYRLDIGKTARCFEVDAPTTQALKRESLSRAGVDCSHVTFVPVDFAHSDWFQCLCDAGFDPRRRTVFIWEGVFYYLPAEAVDATLRRIATSCSDAVLGFDCFADWMVAVSGPLLARVYGEPLLTGMPRGGEEALLARNGLVADDVTRPFRSARRLLPVDEGGMTIGPPAYLLLAATFLTARTKPR</sequence>
<dbReference type="InterPro" id="IPR007213">
    <property type="entry name" value="Ppm1/Ppm2/Tcmp"/>
</dbReference>
<gene>
    <name evidence="5" type="ORF">EHUX00137_LOCUS41736</name>
</gene>
<organism evidence="5">
    <name type="scientific">Emiliania huxleyi</name>
    <name type="common">Coccolithophore</name>
    <name type="synonym">Pontosphaera huxleyi</name>
    <dbReference type="NCBI Taxonomy" id="2903"/>
    <lineage>
        <taxon>Eukaryota</taxon>
        <taxon>Haptista</taxon>
        <taxon>Haptophyta</taxon>
        <taxon>Prymnesiophyceae</taxon>
        <taxon>Isochrysidales</taxon>
        <taxon>Noelaerhabdaceae</taxon>
        <taxon>Emiliania</taxon>
    </lineage>
</organism>
<comment type="similarity">
    <text evidence="1">Belongs to the UPF0677 family.</text>
</comment>
<keyword evidence="3" id="KW-0808">Transferase</keyword>
<accession>A0A7S3TNU6</accession>
<proteinExistence type="inferred from homology"/>
<name>A0A7S3TNU6_EMIHU</name>
<keyword evidence="2" id="KW-0489">Methyltransferase</keyword>
<dbReference type="AlphaFoldDB" id="A0A7S3TNU6"/>
<feature type="region of interest" description="Disordered" evidence="4">
    <location>
        <begin position="1"/>
        <end position="28"/>
    </location>
</feature>
<dbReference type="GO" id="GO:0008168">
    <property type="term" value="F:methyltransferase activity"/>
    <property type="evidence" value="ECO:0007669"/>
    <property type="project" value="UniProtKB-KW"/>
</dbReference>